<protein>
    <submittedName>
        <fullName evidence="1">Flp pilus assembly CpaF family ATPase</fullName>
    </submittedName>
</protein>
<keyword evidence="2" id="KW-1185">Reference proteome</keyword>
<dbReference type="EMBL" id="JACHEF010000010">
    <property type="protein sequence ID" value="MBB6413826.1"/>
    <property type="molecule type" value="Genomic_DNA"/>
</dbReference>
<reference evidence="1 2" key="1">
    <citation type="submission" date="2020-08" db="EMBL/GenBank/DDBJ databases">
        <title>Genomic Encyclopedia of Type Strains, Phase IV (KMG-IV): sequencing the most valuable type-strain genomes for metagenomic binning, comparative biology and taxonomic classification.</title>
        <authorList>
            <person name="Goeker M."/>
        </authorList>
    </citation>
    <scope>NUCLEOTIDE SEQUENCE [LARGE SCALE GENOMIC DNA]</scope>
    <source>
        <strain evidence="1 2">DSM 100039</strain>
    </source>
</reference>
<dbReference type="AlphaFoldDB" id="A0A841PF97"/>
<dbReference type="Proteomes" id="UP000556329">
    <property type="component" value="Unassembled WGS sequence"/>
</dbReference>
<comment type="caution">
    <text evidence="1">The sequence shown here is derived from an EMBL/GenBank/DDBJ whole genome shotgun (WGS) entry which is preliminary data.</text>
</comment>
<name>A0A841PF97_9HYPH</name>
<accession>A0A841PF97</accession>
<proteinExistence type="predicted"/>
<evidence type="ECO:0000313" key="2">
    <source>
        <dbReference type="Proteomes" id="UP000556329"/>
    </source>
</evidence>
<sequence length="93" mass="10426">MARSHALGTEVNRNRPIISGELPIGGHRFEGLLSPVVAAPVFTIRKRATQLFQLDSYVPDKIMTEYQASVIRNAVENRMNIIVSAARRRAKPR</sequence>
<evidence type="ECO:0000313" key="1">
    <source>
        <dbReference type="EMBL" id="MBB6413826.1"/>
    </source>
</evidence>
<dbReference type="Gene3D" id="3.30.450.90">
    <property type="match status" value="1"/>
</dbReference>
<gene>
    <name evidence="1" type="ORF">HNQ71_006535</name>
</gene>
<organism evidence="1 2">
    <name type="scientific">Mesorhizobium sangaii</name>
    <dbReference type="NCBI Taxonomy" id="505389"/>
    <lineage>
        <taxon>Bacteria</taxon>
        <taxon>Pseudomonadati</taxon>
        <taxon>Pseudomonadota</taxon>
        <taxon>Alphaproteobacteria</taxon>
        <taxon>Hyphomicrobiales</taxon>
        <taxon>Phyllobacteriaceae</taxon>
        <taxon>Mesorhizobium</taxon>
    </lineage>
</organism>